<name>A0A2G2WHR2_CAPBA</name>
<evidence type="ECO:0000313" key="8">
    <source>
        <dbReference type="EMBL" id="PHT44774.1"/>
    </source>
</evidence>
<dbReference type="GO" id="GO:0005375">
    <property type="term" value="F:copper ion transmembrane transporter activity"/>
    <property type="evidence" value="ECO:0007669"/>
    <property type="project" value="UniProtKB-UniRule"/>
</dbReference>
<gene>
    <name evidence="8" type="ORF">CQW23_13932</name>
</gene>
<reference evidence="8 9" key="1">
    <citation type="journal article" date="2017" name="Genome Biol.">
        <title>New reference genome sequences of hot pepper reveal the massive evolution of plant disease-resistance genes by retroduplication.</title>
        <authorList>
            <person name="Kim S."/>
            <person name="Park J."/>
            <person name="Yeom S.I."/>
            <person name="Kim Y.M."/>
            <person name="Seo E."/>
            <person name="Kim K.T."/>
            <person name="Kim M.S."/>
            <person name="Lee J.M."/>
            <person name="Cheong K."/>
            <person name="Shin H.S."/>
            <person name="Kim S.B."/>
            <person name="Han K."/>
            <person name="Lee J."/>
            <person name="Park M."/>
            <person name="Lee H.A."/>
            <person name="Lee H.Y."/>
            <person name="Lee Y."/>
            <person name="Oh S."/>
            <person name="Lee J.H."/>
            <person name="Choi E."/>
            <person name="Choi E."/>
            <person name="Lee S.E."/>
            <person name="Jeon J."/>
            <person name="Kim H."/>
            <person name="Choi G."/>
            <person name="Song H."/>
            <person name="Lee J."/>
            <person name="Lee S.C."/>
            <person name="Kwon J.K."/>
            <person name="Lee H.Y."/>
            <person name="Koo N."/>
            <person name="Hong Y."/>
            <person name="Kim R.W."/>
            <person name="Kang W.H."/>
            <person name="Huh J.H."/>
            <person name="Kang B.C."/>
            <person name="Yang T.J."/>
            <person name="Lee Y.H."/>
            <person name="Bennetzen J.L."/>
            <person name="Choi D."/>
        </authorList>
    </citation>
    <scope>NUCLEOTIDE SEQUENCE [LARGE SCALE GENOMIC DNA]</scope>
    <source>
        <strain evidence="9">cv. PBC81</strain>
    </source>
</reference>
<evidence type="ECO:0000256" key="1">
    <source>
        <dbReference type="ARBA" id="ARBA00006921"/>
    </source>
</evidence>
<dbReference type="PANTHER" id="PTHR12483">
    <property type="entry name" value="SOLUTE CARRIER FAMILY 31 COPPER TRANSPORTERS"/>
    <property type="match status" value="1"/>
</dbReference>
<dbReference type="Proteomes" id="UP000224567">
    <property type="component" value="Unassembled WGS sequence"/>
</dbReference>
<evidence type="ECO:0000256" key="7">
    <source>
        <dbReference type="SAM" id="MobiDB-lite"/>
    </source>
</evidence>
<evidence type="ECO:0000313" key="9">
    <source>
        <dbReference type="Proteomes" id="UP000224567"/>
    </source>
</evidence>
<keyword evidence="3 6" id="KW-0187">Copper transport</keyword>
<comment type="similarity">
    <text evidence="1 6">Belongs to the copper transporter (Ctr) (TC 1.A.56) family. SLC31A subfamily.</text>
</comment>
<keyword evidence="4 6" id="KW-1133">Transmembrane helix</keyword>
<dbReference type="InterPro" id="IPR007274">
    <property type="entry name" value="Cop_transporter"/>
</dbReference>
<feature type="transmembrane region" description="Helical" evidence="6">
    <location>
        <begin position="66"/>
        <end position="87"/>
    </location>
</feature>
<sequence>MNHSGHTQGMDMAPPPSSSSTTMNNATGGGGGMTMMSDHHMMMHMTFFWGKNTEILFSGWPGYDNLGMYILALVVVFFIAILVEFLSHSKYIKEDADNLTAGLLQTTLYGLRIGLAYVVMLAVMSFNGGVFLVAIVGHSFGFLVFGSRVFKKSSSGQTSDLPPLSCSC</sequence>
<feature type="transmembrane region" description="Helical" evidence="6">
    <location>
        <begin position="99"/>
        <end position="120"/>
    </location>
</feature>
<evidence type="ECO:0000256" key="3">
    <source>
        <dbReference type="ARBA" id="ARBA00022796"/>
    </source>
</evidence>
<dbReference type="AlphaFoldDB" id="A0A2G2WHR2"/>
<keyword evidence="6" id="KW-0186">Copper</keyword>
<dbReference type="OrthoDB" id="73901at2759"/>
<keyword evidence="5 6" id="KW-0472">Membrane</keyword>
<dbReference type="GO" id="GO:0005886">
    <property type="term" value="C:plasma membrane"/>
    <property type="evidence" value="ECO:0007669"/>
    <property type="project" value="TreeGrafter"/>
</dbReference>
<feature type="region of interest" description="Disordered" evidence="7">
    <location>
        <begin position="1"/>
        <end position="25"/>
    </location>
</feature>
<reference evidence="9" key="2">
    <citation type="journal article" date="2017" name="J. Anim. Genet.">
        <title>Multiple reference genome sequences of hot pepper reveal the massive evolution of plant disease resistance genes by retroduplication.</title>
        <authorList>
            <person name="Kim S."/>
            <person name="Park J."/>
            <person name="Yeom S.-I."/>
            <person name="Kim Y.-M."/>
            <person name="Seo E."/>
            <person name="Kim K.-T."/>
            <person name="Kim M.-S."/>
            <person name="Lee J.M."/>
            <person name="Cheong K."/>
            <person name="Shin H.-S."/>
            <person name="Kim S.-B."/>
            <person name="Han K."/>
            <person name="Lee J."/>
            <person name="Park M."/>
            <person name="Lee H.-A."/>
            <person name="Lee H.-Y."/>
            <person name="Lee Y."/>
            <person name="Oh S."/>
            <person name="Lee J.H."/>
            <person name="Choi E."/>
            <person name="Choi E."/>
            <person name="Lee S.E."/>
            <person name="Jeon J."/>
            <person name="Kim H."/>
            <person name="Choi G."/>
            <person name="Song H."/>
            <person name="Lee J."/>
            <person name="Lee S.-C."/>
            <person name="Kwon J.-K."/>
            <person name="Lee H.-Y."/>
            <person name="Koo N."/>
            <person name="Hong Y."/>
            <person name="Kim R.W."/>
            <person name="Kang W.-H."/>
            <person name="Huh J.H."/>
            <person name="Kang B.-C."/>
            <person name="Yang T.-J."/>
            <person name="Lee Y.-H."/>
            <person name="Bennetzen J.L."/>
            <person name="Choi D."/>
        </authorList>
    </citation>
    <scope>NUCLEOTIDE SEQUENCE [LARGE SCALE GENOMIC DNA]</scope>
    <source>
        <strain evidence="9">cv. PBC81</strain>
    </source>
</reference>
<dbReference type="PANTHER" id="PTHR12483:SF98">
    <property type="entry name" value="COPPER TRANSPORT PROTEIN"/>
    <property type="match status" value="1"/>
</dbReference>
<evidence type="ECO:0000256" key="2">
    <source>
        <dbReference type="ARBA" id="ARBA00022692"/>
    </source>
</evidence>
<organism evidence="8 9">
    <name type="scientific">Capsicum baccatum</name>
    <name type="common">Peruvian pepper</name>
    <dbReference type="NCBI Taxonomy" id="33114"/>
    <lineage>
        <taxon>Eukaryota</taxon>
        <taxon>Viridiplantae</taxon>
        <taxon>Streptophyta</taxon>
        <taxon>Embryophyta</taxon>
        <taxon>Tracheophyta</taxon>
        <taxon>Spermatophyta</taxon>
        <taxon>Magnoliopsida</taxon>
        <taxon>eudicotyledons</taxon>
        <taxon>Gunneridae</taxon>
        <taxon>Pentapetalae</taxon>
        <taxon>asterids</taxon>
        <taxon>lamiids</taxon>
        <taxon>Solanales</taxon>
        <taxon>Solanaceae</taxon>
        <taxon>Solanoideae</taxon>
        <taxon>Capsiceae</taxon>
        <taxon>Capsicum</taxon>
    </lineage>
</organism>
<proteinExistence type="inferred from homology"/>
<protein>
    <recommendedName>
        <fullName evidence="6">Copper transport protein</fullName>
    </recommendedName>
</protein>
<dbReference type="Pfam" id="PF04145">
    <property type="entry name" value="Ctr"/>
    <property type="match status" value="2"/>
</dbReference>
<evidence type="ECO:0000256" key="5">
    <source>
        <dbReference type="ARBA" id="ARBA00023136"/>
    </source>
</evidence>
<keyword evidence="2 6" id="KW-0812">Transmembrane</keyword>
<comment type="caution">
    <text evidence="8">The sequence shown here is derived from an EMBL/GenBank/DDBJ whole genome shotgun (WGS) entry which is preliminary data.</text>
</comment>
<keyword evidence="6" id="KW-0406">Ion transport</keyword>
<evidence type="ECO:0000256" key="4">
    <source>
        <dbReference type="ARBA" id="ARBA00022989"/>
    </source>
</evidence>
<comment type="subcellular location">
    <subcellularLocation>
        <location evidence="6">Membrane</location>
        <topology evidence="6">Multi-pass membrane protein</topology>
    </subcellularLocation>
</comment>
<dbReference type="EMBL" id="MLFT02000006">
    <property type="protein sequence ID" value="PHT44774.1"/>
    <property type="molecule type" value="Genomic_DNA"/>
</dbReference>
<accession>A0A2G2WHR2</accession>
<keyword evidence="6" id="KW-0813">Transport</keyword>
<keyword evidence="9" id="KW-1185">Reference proteome</keyword>
<feature type="transmembrane region" description="Helical" evidence="6">
    <location>
        <begin position="126"/>
        <end position="145"/>
    </location>
</feature>
<evidence type="ECO:0000256" key="6">
    <source>
        <dbReference type="RuleBase" id="RU367022"/>
    </source>
</evidence>